<evidence type="ECO:0000313" key="2">
    <source>
        <dbReference type="Proteomes" id="UP001548189"/>
    </source>
</evidence>
<keyword evidence="2" id="KW-1185">Reference proteome</keyword>
<sequence>MSQTENQVMLLQLAAAQLSISLRESEKPFNDLTKLFLEIVRQHSRINELLNEKPEPNIAEIHRLHKKTELQVKQSVVDFQFYDRMNQRLAHILSSMQKAILLLNDAEKLQDEQKWESIFHSIEKSYTMQEETELYEAIKSGEGFETAVNKLIAKTKTKEAIEPDIELF</sequence>
<accession>A0ABV2BTR7</accession>
<organism evidence="1 2">
    <name type="scientific">Aliikangiella maris</name>
    <dbReference type="NCBI Taxonomy" id="3162458"/>
    <lineage>
        <taxon>Bacteria</taxon>
        <taxon>Pseudomonadati</taxon>
        <taxon>Pseudomonadota</taxon>
        <taxon>Gammaproteobacteria</taxon>
        <taxon>Oceanospirillales</taxon>
        <taxon>Pleioneaceae</taxon>
        <taxon>Aliikangiella</taxon>
    </lineage>
</organism>
<name>A0ABV2BTR7_9GAMM</name>
<gene>
    <name evidence="1" type="ORF">ABVT43_09350</name>
</gene>
<evidence type="ECO:0008006" key="3">
    <source>
        <dbReference type="Google" id="ProtNLM"/>
    </source>
</evidence>
<comment type="caution">
    <text evidence="1">The sequence shown here is derived from an EMBL/GenBank/DDBJ whole genome shotgun (WGS) entry which is preliminary data.</text>
</comment>
<proteinExistence type="predicted"/>
<dbReference type="EMBL" id="JBEVCJ010000009">
    <property type="protein sequence ID" value="MET1255329.1"/>
    <property type="molecule type" value="Genomic_DNA"/>
</dbReference>
<protein>
    <recommendedName>
        <fullName evidence="3">Hemerythrin-like domain-containing protein</fullName>
    </recommendedName>
</protein>
<evidence type="ECO:0000313" key="1">
    <source>
        <dbReference type="EMBL" id="MET1255329.1"/>
    </source>
</evidence>
<dbReference type="Proteomes" id="UP001548189">
    <property type="component" value="Unassembled WGS sequence"/>
</dbReference>
<reference evidence="1 2" key="1">
    <citation type="submission" date="2024-06" db="EMBL/GenBank/DDBJ databases">
        <authorList>
            <person name="Li F."/>
        </authorList>
    </citation>
    <scope>NUCLEOTIDE SEQUENCE [LARGE SCALE GENOMIC DNA]</scope>
    <source>
        <strain evidence="1 2">GXAS 311</strain>
    </source>
</reference>
<dbReference type="RefSeq" id="WP_353895914.1">
    <property type="nucleotide sequence ID" value="NZ_JBEVCJ010000009.1"/>
</dbReference>